<dbReference type="EMBL" id="LT934122">
    <property type="protein sequence ID" value="VAI60124.1"/>
    <property type="molecule type" value="Genomic_DNA"/>
</dbReference>
<organism evidence="2 3">
    <name type="scientific">Triticum turgidum subsp. durum</name>
    <name type="common">Durum wheat</name>
    <name type="synonym">Triticum durum</name>
    <dbReference type="NCBI Taxonomy" id="4567"/>
    <lineage>
        <taxon>Eukaryota</taxon>
        <taxon>Viridiplantae</taxon>
        <taxon>Streptophyta</taxon>
        <taxon>Embryophyta</taxon>
        <taxon>Tracheophyta</taxon>
        <taxon>Spermatophyta</taxon>
        <taxon>Magnoliopsida</taxon>
        <taxon>Liliopsida</taxon>
        <taxon>Poales</taxon>
        <taxon>Poaceae</taxon>
        <taxon>BOP clade</taxon>
        <taxon>Pooideae</taxon>
        <taxon>Triticodae</taxon>
        <taxon>Triticeae</taxon>
        <taxon>Triticinae</taxon>
        <taxon>Triticum</taxon>
    </lineage>
</organism>
<feature type="compositionally biased region" description="Polar residues" evidence="1">
    <location>
        <begin position="57"/>
        <end position="72"/>
    </location>
</feature>
<accession>A0A9R0YSA8</accession>
<keyword evidence="3" id="KW-1185">Reference proteome</keyword>
<evidence type="ECO:0000313" key="2">
    <source>
        <dbReference type="EMBL" id="VAI60124.1"/>
    </source>
</evidence>
<protein>
    <submittedName>
        <fullName evidence="2">Uncharacterized protein</fullName>
    </submittedName>
</protein>
<dbReference type="Proteomes" id="UP000324705">
    <property type="component" value="Chromosome 6B"/>
</dbReference>
<name>A0A9R0YSA8_TRITD</name>
<sequence length="83" mass="9469">MDPEEKTLIVMYTFCSSLVHLGSKSRWTRRTQTELLSASASVIGNRRSRRVLPPEPRTTSRLLPVPTAQQPSKLMDLDAHHRQ</sequence>
<feature type="region of interest" description="Disordered" evidence="1">
    <location>
        <begin position="46"/>
        <end position="83"/>
    </location>
</feature>
<dbReference type="Gramene" id="TRITD6Bv1G164240.1">
    <property type="protein sequence ID" value="TRITD6Bv1G164240.1"/>
    <property type="gene ID" value="TRITD6Bv1G164240"/>
</dbReference>
<dbReference type="AlphaFoldDB" id="A0A9R0YSA8"/>
<evidence type="ECO:0000313" key="3">
    <source>
        <dbReference type="Proteomes" id="UP000324705"/>
    </source>
</evidence>
<proteinExistence type="predicted"/>
<gene>
    <name evidence="2" type="ORF">TRITD_6Bv1G164240</name>
</gene>
<reference evidence="2 3" key="1">
    <citation type="submission" date="2017-09" db="EMBL/GenBank/DDBJ databases">
        <authorList>
            <consortium name="International Durum Wheat Genome Sequencing Consortium (IDWGSC)"/>
            <person name="Milanesi L."/>
        </authorList>
    </citation>
    <scope>NUCLEOTIDE SEQUENCE [LARGE SCALE GENOMIC DNA]</scope>
    <source>
        <strain evidence="3">cv. Svevo</strain>
    </source>
</reference>
<evidence type="ECO:0000256" key="1">
    <source>
        <dbReference type="SAM" id="MobiDB-lite"/>
    </source>
</evidence>